<proteinExistence type="predicted"/>
<evidence type="ECO:0000313" key="1">
    <source>
        <dbReference type="EMBL" id="EFX83528.1"/>
    </source>
</evidence>
<accession>E9GAG9</accession>
<dbReference type="HOGENOM" id="CLU_1798397_0_0_1"/>
<keyword evidence="2" id="KW-1185">Reference proteome</keyword>
<gene>
    <name evidence="1" type="ORF">DAPPUDRAFT_100467</name>
</gene>
<reference evidence="1 2" key="1">
    <citation type="journal article" date="2011" name="Science">
        <title>The ecoresponsive genome of Daphnia pulex.</title>
        <authorList>
            <person name="Colbourne J.K."/>
            <person name="Pfrender M.E."/>
            <person name="Gilbert D."/>
            <person name="Thomas W.K."/>
            <person name="Tucker A."/>
            <person name="Oakley T.H."/>
            <person name="Tokishita S."/>
            <person name="Aerts A."/>
            <person name="Arnold G.J."/>
            <person name="Basu M.K."/>
            <person name="Bauer D.J."/>
            <person name="Caceres C.E."/>
            <person name="Carmel L."/>
            <person name="Casola C."/>
            <person name="Choi J.H."/>
            <person name="Detter J.C."/>
            <person name="Dong Q."/>
            <person name="Dusheyko S."/>
            <person name="Eads B.D."/>
            <person name="Frohlich T."/>
            <person name="Geiler-Samerotte K.A."/>
            <person name="Gerlach D."/>
            <person name="Hatcher P."/>
            <person name="Jogdeo S."/>
            <person name="Krijgsveld J."/>
            <person name="Kriventseva E.V."/>
            <person name="Kultz D."/>
            <person name="Laforsch C."/>
            <person name="Lindquist E."/>
            <person name="Lopez J."/>
            <person name="Manak J.R."/>
            <person name="Muller J."/>
            <person name="Pangilinan J."/>
            <person name="Patwardhan R.P."/>
            <person name="Pitluck S."/>
            <person name="Pritham E.J."/>
            <person name="Rechtsteiner A."/>
            <person name="Rho M."/>
            <person name="Rogozin I.B."/>
            <person name="Sakarya O."/>
            <person name="Salamov A."/>
            <person name="Schaack S."/>
            <person name="Shapiro H."/>
            <person name="Shiga Y."/>
            <person name="Skalitzky C."/>
            <person name="Smith Z."/>
            <person name="Souvorov A."/>
            <person name="Sung W."/>
            <person name="Tang Z."/>
            <person name="Tsuchiya D."/>
            <person name="Tu H."/>
            <person name="Vos H."/>
            <person name="Wang M."/>
            <person name="Wolf Y.I."/>
            <person name="Yamagata H."/>
            <person name="Yamada T."/>
            <person name="Ye Y."/>
            <person name="Shaw J.R."/>
            <person name="Andrews J."/>
            <person name="Crease T.J."/>
            <person name="Tang H."/>
            <person name="Lucas S.M."/>
            <person name="Robertson H.M."/>
            <person name="Bork P."/>
            <person name="Koonin E.V."/>
            <person name="Zdobnov E.M."/>
            <person name="Grigoriev I.V."/>
            <person name="Lynch M."/>
            <person name="Boore J.L."/>
        </authorList>
    </citation>
    <scope>NUCLEOTIDE SEQUENCE [LARGE SCALE GENOMIC DNA]</scope>
</reference>
<dbReference type="AlphaFoldDB" id="E9GAG9"/>
<sequence>MAFNFDLAIPTDHAGCPWCEVHFIALRVRASCRGIKGQLLDVGDVMFMPLTSFLLWALSVSVRHITSTFFFTNILKPASEGYGELLHEDGEMVSIVSDFILVALFGLQFMFGTSYHPVECSYVEARLKDGENVKRFRNLVPVQV</sequence>
<dbReference type="InParanoid" id="E9GAG9"/>
<dbReference type="EMBL" id="GL732537">
    <property type="protein sequence ID" value="EFX83528.1"/>
    <property type="molecule type" value="Genomic_DNA"/>
</dbReference>
<evidence type="ECO:0000313" key="2">
    <source>
        <dbReference type="Proteomes" id="UP000000305"/>
    </source>
</evidence>
<dbReference type="KEGG" id="dpx:DAPPUDRAFT_100467"/>
<organism evidence="1 2">
    <name type="scientific">Daphnia pulex</name>
    <name type="common">Water flea</name>
    <dbReference type="NCBI Taxonomy" id="6669"/>
    <lineage>
        <taxon>Eukaryota</taxon>
        <taxon>Metazoa</taxon>
        <taxon>Ecdysozoa</taxon>
        <taxon>Arthropoda</taxon>
        <taxon>Crustacea</taxon>
        <taxon>Branchiopoda</taxon>
        <taxon>Diplostraca</taxon>
        <taxon>Cladocera</taxon>
        <taxon>Anomopoda</taxon>
        <taxon>Daphniidae</taxon>
        <taxon>Daphnia</taxon>
    </lineage>
</organism>
<dbReference type="Proteomes" id="UP000000305">
    <property type="component" value="Unassembled WGS sequence"/>
</dbReference>
<protein>
    <submittedName>
        <fullName evidence="1">Uncharacterized protein</fullName>
    </submittedName>
</protein>
<name>E9GAG9_DAPPU</name>